<dbReference type="Proteomes" id="UP000015103">
    <property type="component" value="Unassembled WGS sequence"/>
</dbReference>
<protein>
    <submittedName>
        <fullName evidence="1">Uncharacterized protein</fullName>
    </submittedName>
</protein>
<dbReference type="EMBL" id="ACPB03012294">
    <property type="status" value="NOT_ANNOTATED_CDS"/>
    <property type="molecule type" value="Genomic_DNA"/>
</dbReference>
<dbReference type="AlphaFoldDB" id="T1HCB3"/>
<evidence type="ECO:0000313" key="2">
    <source>
        <dbReference type="Proteomes" id="UP000015103"/>
    </source>
</evidence>
<keyword evidence="2" id="KW-1185">Reference proteome</keyword>
<name>T1HCB3_RHOPR</name>
<evidence type="ECO:0000313" key="1">
    <source>
        <dbReference type="EnsemblMetazoa" id="RPRC001677-PA"/>
    </source>
</evidence>
<accession>T1HCB3</accession>
<dbReference type="VEuPathDB" id="VectorBase:RPRC001677"/>
<sequence>MDRINLPGTQLKGTIFDKTIQILANADDVDIIGRSLEGVKEAFLCLDEAAKKLGLVVNQAKTKYMRAGGDGTGGGGFDITVGSYEFKRVDHFKYLGSVVTPGE</sequence>
<dbReference type="STRING" id="13249.T1HCB3"/>
<proteinExistence type="predicted"/>
<dbReference type="InParanoid" id="T1HCB3"/>
<dbReference type="EnsemblMetazoa" id="RPRC001677-RA">
    <property type="protein sequence ID" value="RPRC001677-PA"/>
    <property type="gene ID" value="RPRC001677"/>
</dbReference>
<dbReference type="HOGENOM" id="CLU_2267040_0_0_1"/>
<dbReference type="PANTHER" id="PTHR47027">
    <property type="entry name" value="REVERSE TRANSCRIPTASE DOMAIN-CONTAINING PROTEIN"/>
    <property type="match status" value="1"/>
</dbReference>
<organism evidence="1 2">
    <name type="scientific">Rhodnius prolixus</name>
    <name type="common">Triatomid bug</name>
    <dbReference type="NCBI Taxonomy" id="13249"/>
    <lineage>
        <taxon>Eukaryota</taxon>
        <taxon>Metazoa</taxon>
        <taxon>Ecdysozoa</taxon>
        <taxon>Arthropoda</taxon>
        <taxon>Hexapoda</taxon>
        <taxon>Insecta</taxon>
        <taxon>Pterygota</taxon>
        <taxon>Neoptera</taxon>
        <taxon>Paraneoptera</taxon>
        <taxon>Hemiptera</taxon>
        <taxon>Heteroptera</taxon>
        <taxon>Panheteroptera</taxon>
        <taxon>Cimicomorpha</taxon>
        <taxon>Reduviidae</taxon>
        <taxon>Triatominae</taxon>
        <taxon>Rhodnius</taxon>
    </lineage>
</organism>
<reference evidence="1" key="1">
    <citation type="submission" date="2015-05" db="UniProtKB">
        <authorList>
            <consortium name="EnsemblMetazoa"/>
        </authorList>
    </citation>
    <scope>IDENTIFICATION</scope>
</reference>
<dbReference type="PANTHER" id="PTHR47027:SF29">
    <property type="entry name" value="C2H2-TYPE DOMAIN-CONTAINING PROTEIN"/>
    <property type="match status" value="1"/>
</dbReference>